<evidence type="ECO:0008006" key="4">
    <source>
        <dbReference type="Google" id="ProtNLM"/>
    </source>
</evidence>
<keyword evidence="1" id="KW-0472">Membrane</keyword>
<accession>A0A0R0B0Y4</accession>
<evidence type="ECO:0000256" key="1">
    <source>
        <dbReference type="SAM" id="Phobius"/>
    </source>
</evidence>
<dbReference type="InterPro" id="IPR019995">
    <property type="entry name" value="Cellulose_BcsF/YhjT"/>
</dbReference>
<reference evidence="2 3" key="1">
    <citation type="journal article" date="2016" name="Front. Microbiol.">
        <title>Genome Sequence of Type Strains of Genus Stenotrophomonas.</title>
        <authorList>
            <person name="Patil P.P."/>
            <person name="Midha S."/>
            <person name="Kumar S."/>
            <person name="Patil P.B."/>
        </authorList>
    </citation>
    <scope>NUCLEOTIDE SEQUENCE [LARGE SCALE GENOMIC DNA]</scope>
    <source>
        <strain evidence="2 3">LMG 978</strain>
    </source>
</reference>
<name>A0A0R0B0Y4_9GAMM</name>
<dbReference type="EMBL" id="LLXV01000077">
    <property type="protein sequence ID" value="KRG47543.1"/>
    <property type="molecule type" value="Genomic_DNA"/>
</dbReference>
<evidence type="ECO:0000313" key="3">
    <source>
        <dbReference type="Proteomes" id="UP000051757"/>
    </source>
</evidence>
<keyword evidence="1" id="KW-0812">Transmembrane</keyword>
<keyword evidence="1" id="KW-1133">Transmembrane helix</keyword>
<evidence type="ECO:0000313" key="2">
    <source>
        <dbReference type="EMBL" id="KRG47543.1"/>
    </source>
</evidence>
<dbReference type="Proteomes" id="UP000051757">
    <property type="component" value="Unassembled WGS sequence"/>
</dbReference>
<keyword evidence="3" id="KW-1185">Reference proteome</keyword>
<gene>
    <name evidence="2" type="ORF">ARC23_02980</name>
</gene>
<organism evidence="2 3">
    <name type="scientific">Stenotrophomonas beteli</name>
    <dbReference type="NCBI Taxonomy" id="3384461"/>
    <lineage>
        <taxon>Bacteria</taxon>
        <taxon>Pseudomonadati</taxon>
        <taxon>Pseudomonadota</taxon>
        <taxon>Gammaproteobacteria</taxon>
        <taxon>Lysobacterales</taxon>
        <taxon>Lysobacteraceae</taxon>
        <taxon>Stenotrophomonas</taxon>
        <taxon>Stenotrophomonas maltophilia group</taxon>
    </lineage>
</organism>
<dbReference type="Pfam" id="PF11120">
    <property type="entry name" value="CBP_BcsF"/>
    <property type="match status" value="1"/>
</dbReference>
<dbReference type="OrthoDB" id="6053139at2"/>
<protein>
    <recommendedName>
        <fullName evidence="4">Cellulose biosynthesis protein BcsF</fullName>
    </recommendedName>
</protein>
<comment type="caution">
    <text evidence="2">The sequence shown here is derived from an EMBL/GenBank/DDBJ whole genome shotgun (WGS) entry which is preliminary data.</text>
</comment>
<feature type="transmembrane region" description="Helical" evidence="1">
    <location>
        <begin position="6"/>
        <end position="29"/>
    </location>
</feature>
<dbReference type="AlphaFoldDB" id="A0A0R0B0Y4"/>
<proteinExistence type="predicted"/>
<sequence length="59" mass="6638">MTTDQQLWTLIVACALVMIPFGVMLGSLWRALRRSVARALPPRHLRRSGVRRRAPRGAA</sequence>